<sequence>MSALTVRLDLSGFGTIEAVLARLNPLQSETLLEALARLIREQTVDRLISGGPAPDGSAWKPNAERRTPILHRTGALARSIDYAVSGNAAIVGSGLVYAAIHQHGGAIKPRSAGALAFRIGNQFIMTRKVTMPARPYIGLSVEDRAELVAAAVGYLRRLFQ</sequence>
<name>A0A840BTG0_9HYPH</name>
<dbReference type="NCBIfam" id="TIGR01635">
    <property type="entry name" value="tail_comp_S"/>
    <property type="match status" value="1"/>
</dbReference>
<dbReference type="AlphaFoldDB" id="A0A840BTG0"/>
<accession>A0A840BTG0</accession>
<dbReference type="Pfam" id="PF05069">
    <property type="entry name" value="Phage_tail_S"/>
    <property type="match status" value="1"/>
</dbReference>
<dbReference type="InterPro" id="IPR006522">
    <property type="entry name" value="Phage_virion_morphogenesis"/>
</dbReference>
<keyword evidence="2" id="KW-1185">Reference proteome</keyword>
<organism evidence="1 2">
    <name type="scientific">Chelatococcus caeni</name>
    <dbReference type="NCBI Taxonomy" id="1348468"/>
    <lineage>
        <taxon>Bacteria</taxon>
        <taxon>Pseudomonadati</taxon>
        <taxon>Pseudomonadota</taxon>
        <taxon>Alphaproteobacteria</taxon>
        <taxon>Hyphomicrobiales</taxon>
        <taxon>Chelatococcaceae</taxon>
        <taxon>Chelatococcus</taxon>
    </lineage>
</organism>
<dbReference type="Proteomes" id="UP000577362">
    <property type="component" value="Unassembled WGS sequence"/>
</dbReference>
<comment type="caution">
    <text evidence="1">The sequence shown here is derived from an EMBL/GenBank/DDBJ whole genome shotgun (WGS) entry which is preliminary data.</text>
</comment>
<gene>
    <name evidence="1" type="ORF">GGR16_001737</name>
</gene>
<evidence type="ECO:0000313" key="1">
    <source>
        <dbReference type="EMBL" id="MBB4016731.1"/>
    </source>
</evidence>
<proteinExistence type="predicted"/>
<dbReference type="EMBL" id="JACIEN010000001">
    <property type="protein sequence ID" value="MBB4016731.1"/>
    <property type="molecule type" value="Genomic_DNA"/>
</dbReference>
<protein>
    <submittedName>
        <fullName evidence="1">Phage virion morphogenesis protein</fullName>
    </submittedName>
</protein>
<dbReference type="RefSeq" id="WP_183316270.1">
    <property type="nucleotide sequence ID" value="NZ_JACIEN010000001.1"/>
</dbReference>
<reference evidence="1 2" key="1">
    <citation type="submission" date="2020-08" db="EMBL/GenBank/DDBJ databases">
        <title>Genomic Encyclopedia of Type Strains, Phase IV (KMG-IV): sequencing the most valuable type-strain genomes for metagenomic binning, comparative biology and taxonomic classification.</title>
        <authorList>
            <person name="Goeker M."/>
        </authorList>
    </citation>
    <scope>NUCLEOTIDE SEQUENCE [LARGE SCALE GENOMIC DNA]</scope>
    <source>
        <strain evidence="1 2">DSM 103737</strain>
    </source>
</reference>
<evidence type="ECO:0000313" key="2">
    <source>
        <dbReference type="Proteomes" id="UP000577362"/>
    </source>
</evidence>